<dbReference type="Pfam" id="PF00248">
    <property type="entry name" value="Aldo_ket_red"/>
    <property type="match status" value="1"/>
</dbReference>
<feature type="domain" description="NADP-dependent oxidoreductase" evidence="4">
    <location>
        <begin position="22"/>
        <end position="327"/>
    </location>
</feature>
<dbReference type="PRINTS" id="PR01577">
    <property type="entry name" value="KCNABCHANNEL"/>
</dbReference>
<evidence type="ECO:0000259" key="4">
    <source>
        <dbReference type="Pfam" id="PF00248"/>
    </source>
</evidence>
<comment type="similarity">
    <text evidence="1">Belongs to the shaker potassium channel beta subunit family.</text>
</comment>
<proteinExistence type="inferred from homology"/>
<dbReference type="AlphaFoldDB" id="A0A1R2BG61"/>
<evidence type="ECO:0000256" key="3">
    <source>
        <dbReference type="ARBA" id="ARBA00023002"/>
    </source>
</evidence>
<dbReference type="EMBL" id="MPUH01000671">
    <property type="protein sequence ID" value="OMJ75741.1"/>
    <property type="molecule type" value="Genomic_DNA"/>
</dbReference>
<dbReference type="GO" id="GO:0016491">
    <property type="term" value="F:oxidoreductase activity"/>
    <property type="evidence" value="ECO:0007669"/>
    <property type="project" value="UniProtKB-KW"/>
</dbReference>
<evidence type="ECO:0000256" key="1">
    <source>
        <dbReference type="ARBA" id="ARBA00006515"/>
    </source>
</evidence>
<dbReference type="PANTHER" id="PTHR43150:SF2">
    <property type="entry name" value="HYPERKINETIC, ISOFORM M"/>
    <property type="match status" value="1"/>
</dbReference>
<dbReference type="InterPro" id="IPR023210">
    <property type="entry name" value="NADP_OxRdtase_dom"/>
</dbReference>
<dbReference type="PANTHER" id="PTHR43150">
    <property type="entry name" value="HYPERKINETIC, ISOFORM M"/>
    <property type="match status" value="1"/>
</dbReference>
<dbReference type="Gene3D" id="3.20.20.100">
    <property type="entry name" value="NADP-dependent oxidoreductase domain"/>
    <property type="match status" value="1"/>
</dbReference>
<protein>
    <recommendedName>
        <fullName evidence="4">NADP-dependent oxidoreductase domain-containing protein</fullName>
    </recommendedName>
</protein>
<evidence type="ECO:0000256" key="2">
    <source>
        <dbReference type="ARBA" id="ARBA00022857"/>
    </source>
</evidence>
<name>A0A1R2BG61_9CILI</name>
<gene>
    <name evidence="5" type="ORF">SteCoe_25044</name>
</gene>
<dbReference type="InterPro" id="IPR036812">
    <property type="entry name" value="NAD(P)_OxRdtase_dom_sf"/>
</dbReference>
<accession>A0A1R2BG61</accession>
<dbReference type="SUPFAM" id="SSF51430">
    <property type="entry name" value="NAD(P)-linked oxidoreductase"/>
    <property type="match status" value="1"/>
</dbReference>
<dbReference type="InterPro" id="IPR005399">
    <property type="entry name" value="K_chnl_volt-dep_bsu_KCNAB-rel"/>
</dbReference>
<sequence length="348" mass="39286">MVEKDTMIYRNLGNSGLKVSALSIGNWLTGHSLDFEETQFQVFSRFVNAGVNFLDTAEIYGAGNAETILGNIIKRGDWDRDKLVVSTKFLRCGGSVGLSRKRLIQSMKKSLSRLQLDYVDIMFLHRYDHEVPLEETIRAVNHLIEKGKASYWGTSEFTAQQLMECYKVCDKLGYEYPIAEQCQYSMLIRENVEVTLPHLFDNYGLGTTVWSPISGGLLSGKYNDGTIPEGSRLADPSLAPMVRERYMSYFAEANREKTLNMFKGLKDIANELGASQAQLALAWCIKNEDVSTALCGASRVEQVDDNLGSLELLNKLDDGMLRRIEDVLGNRPTPPMDYRKWAPRPPRR</sequence>
<keyword evidence="6" id="KW-1185">Reference proteome</keyword>
<evidence type="ECO:0000313" key="5">
    <source>
        <dbReference type="EMBL" id="OMJ75741.1"/>
    </source>
</evidence>
<keyword evidence="3" id="KW-0560">Oxidoreductase</keyword>
<dbReference type="Proteomes" id="UP000187209">
    <property type="component" value="Unassembled WGS sequence"/>
</dbReference>
<keyword evidence="2" id="KW-0521">NADP</keyword>
<comment type="caution">
    <text evidence="5">The sequence shown here is derived from an EMBL/GenBank/DDBJ whole genome shotgun (WGS) entry which is preliminary data.</text>
</comment>
<reference evidence="5 6" key="1">
    <citation type="submission" date="2016-11" db="EMBL/GenBank/DDBJ databases">
        <title>The macronuclear genome of Stentor coeruleus: a giant cell with tiny introns.</title>
        <authorList>
            <person name="Slabodnick M."/>
            <person name="Ruby J.G."/>
            <person name="Reiff S.B."/>
            <person name="Swart E.C."/>
            <person name="Gosai S."/>
            <person name="Prabakaran S."/>
            <person name="Witkowska E."/>
            <person name="Larue G.E."/>
            <person name="Fisher S."/>
            <person name="Freeman R.M."/>
            <person name="Gunawardena J."/>
            <person name="Chu W."/>
            <person name="Stover N.A."/>
            <person name="Gregory B.D."/>
            <person name="Nowacki M."/>
            <person name="Derisi J."/>
            <person name="Roy S.W."/>
            <person name="Marshall W.F."/>
            <person name="Sood P."/>
        </authorList>
    </citation>
    <scope>NUCLEOTIDE SEQUENCE [LARGE SCALE GENOMIC DNA]</scope>
    <source>
        <strain evidence="5">WM001</strain>
    </source>
</reference>
<organism evidence="5 6">
    <name type="scientific">Stentor coeruleus</name>
    <dbReference type="NCBI Taxonomy" id="5963"/>
    <lineage>
        <taxon>Eukaryota</taxon>
        <taxon>Sar</taxon>
        <taxon>Alveolata</taxon>
        <taxon>Ciliophora</taxon>
        <taxon>Postciliodesmatophora</taxon>
        <taxon>Heterotrichea</taxon>
        <taxon>Heterotrichida</taxon>
        <taxon>Stentoridae</taxon>
        <taxon>Stentor</taxon>
    </lineage>
</organism>
<dbReference type="OrthoDB" id="2310150at2759"/>
<evidence type="ECO:0000313" key="6">
    <source>
        <dbReference type="Proteomes" id="UP000187209"/>
    </source>
</evidence>